<evidence type="ECO:0000256" key="4">
    <source>
        <dbReference type="ARBA" id="ARBA00022741"/>
    </source>
</evidence>
<evidence type="ECO:0000256" key="5">
    <source>
        <dbReference type="ARBA" id="ARBA00022842"/>
    </source>
</evidence>
<evidence type="ECO:0000256" key="3">
    <source>
        <dbReference type="ARBA" id="ARBA00022723"/>
    </source>
</evidence>
<dbReference type="CDD" id="cd02503">
    <property type="entry name" value="MobA"/>
    <property type="match status" value="1"/>
</dbReference>
<evidence type="ECO:0000256" key="6">
    <source>
        <dbReference type="ARBA" id="ARBA00023134"/>
    </source>
</evidence>
<feature type="binding site" evidence="8">
    <location>
        <position position="73"/>
    </location>
    <ligand>
        <name>GTP</name>
        <dbReference type="ChEBI" id="CHEBI:37565"/>
    </ligand>
</feature>
<organism evidence="10 11">
    <name type="scientific">Methylohalomonas lacus</name>
    <dbReference type="NCBI Taxonomy" id="398773"/>
    <lineage>
        <taxon>Bacteria</taxon>
        <taxon>Pseudomonadati</taxon>
        <taxon>Pseudomonadota</taxon>
        <taxon>Gammaproteobacteria</taxon>
        <taxon>Methylohalomonadales</taxon>
        <taxon>Methylohalomonadaceae</taxon>
        <taxon>Methylohalomonas</taxon>
    </lineage>
</organism>
<dbReference type="GO" id="GO:1902758">
    <property type="term" value="P:bis(molybdopterin guanine dinucleotide)molybdenum biosynthetic process"/>
    <property type="evidence" value="ECO:0007669"/>
    <property type="project" value="TreeGrafter"/>
</dbReference>
<evidence type="ECO:0000256" key="8">
    <source>
        <dbReference type="HAMAP-Rule" id="MF_00316"/>
    </source>
</evidence>
<dbReference type="EC" id="2.7.7.77" evidence="8"/>
<proteinExistence type="inferred from homology"/>
<evidence type="ECO:0000313" key="11">
    <source>
        <dbReference type="Proteomes" id="UP001204445"/>
    </source>
</evidence>
<keyword evidence="7 8" id="KW-0501">Molybdenum cofactor biosynthesis</keyword>
<dbReference type="GO" id="GO:0005525">
    <property type="term" value="F:GTP binding"/>
    <property type="evidence" value="ECO:0007669"/>
    <property type="project" value="UniProtKB-UniRule"/>
</dbReference>
<evidence type="ECO:0000259" key="9">
    <source>
        <dbReference type="Pfam" id="PF12804"/>
    </source>
</evidence>
<comment type="subunit">
    <text evidence="8">Monomer.</text>
</comment>
<comment type="subcellular location">
    <subcellularLocation>
        <location evidence="8">Cytoplasm</location>
    </subcellularLocation>
</comment>
<feature type="binding site" evidence="8">
    <location>
        <position position="55"/>
    </location>
    <ligand>
        <name>GTP</name>
        <dbReference type="ChEBI" id="CHEBI:37565"/>
    </ligand>
</feature>
<dbReference type="InterPro" id="IPR013482">
    <property type="entry name" value="Molybde_CF_guanTrfase"/>
</dbReference>
<feature type="binding site" evidence="8">
    <location>
        <position position="103"/>
    </location>
    <ligand>
        <name>Mg(2+)</name>
        <dbReference type="ChEBI" id="CHEBI:18420"/>
    </ligand>
</feature>
<evidence type="ECO:0000256" key="7">
    <source>
        <dbReference type="ARBA" id="ARBA00023150"/>
    </source>
</evidence>
<comment type="domain">
    <text evidence="8">The N-terminal domain determines nucleotide recognition and specific binding, while the C-terminal domain determines the specific binding to the target protein.</text>
</comment>
<dbReference type="AlphaFoldDB" id="A0AAE3HHT6"/>
<evidence type="ECO:0000313" key="10">
    <source>
        <dbReference type="EMBL" id="MCS3902601.1"/>
    </source>
</evidence>
<dbReference type="HAMAP" id="MF_00316">
    <property type="entry name" value="MobA"/>
    <property type="match status" value="1"/>
</dbReference>
<dbReference type="Proteomes" id="UP001204445">
    <property type="component" value="Unassembled WGS sequence"/>
</dbReference>
<gene>
    <name evidence="8" type="primary">mobA</name>
    <name evidence="10" type="ORF">J2T55_000605</name>
</gene>
<comment type="catalytic activity">
    <reaction evidence="8">
        <text>Mo-molybdopterin + GTP + H(+) = Mo-molybdopterin guanine dinucleotide + diphosphate</text>
        <dbReference type="Rhea" id="RHEA:34243"/>
        <dbReference type="ChEBI" id="CHEBI:15378"/>
        <dbReference type="ChEBI" id="CHEBI:33019"/>
        <dbReference type="ChEBI" id="CHEBI:37565"/>
        <dbReference type="ChEBI" id="CHEBI:71302"/>
        <dbReference type="ChEBI" id="CHEBI:71310"/>
        <dbReference type="EC" id="2.7.7.77"/>
    </reaction>
</comment>
<feature type="domain" description="MobA-like NTP transferase" evidence="9">
    <location>
        <begin position="11"/>
        <end position="167"/>
    </location>
</feature>
<reference evidence="10" key="1">
    <citation type="submission" date="2022-08" db="EMBL/GenBank/DDBJ databases">
        <title>Genomic Encyclopedia of Type Strains, Phase III (KMG-III): the genomes of soil and plant-associated and newly described type strains.</title>
        <authorList>
            <person name="Whitman W."/>
        </authorList>
    </citation>
    <scope>NUCLEOTIDE SEQUENCE</scope>
    <source>
        <strain evidence="10">HMT 1</strain>
    </source>
</reference>
<keyword evidence="11" id="KW-1185">Reference proteome</keyword>
<dbReference type="PANTHER" id="PTHR19136:SF81">
    <property type="entry name" value="MOLYBDENUM COFACTOR GUANYLYLTRANSFERASE"/>
    <property type="match status" value="1"/>
</dbReference>
<evidence type="ECO:0000256" key="1">
    <source>
        <dbReference type="ARBA" id="ARBA00022490"/>
    </source>
</evidence>
<feature type="binding site" evidence="8">
    <location>
        <position position="27"/>
    </location>
    <ligand>
        <name>GTP</name>
        <dbReference type="ChEBI" id="CHEBI:37565"/>
    </ligand>
</feature>
<keyword evidence="2 8" id="KW-0808">Transferase</keyword>
<keyword evidence="5 8" id="KW-0460">Magnesium</keyword>
<feature type="binding site" evidence="8">
    <location>
        <position position="103"/>
    </location>
    <ligand>
        <name>GTP</name>
        <dbReference type="ChEBI" id="CHEBI:37565"/>
    </ligand>
</feature>
<dbReference type="GO" id="GO:0046872">
    <property type="term" value="F:metal ion binding"/>
    <property type="evidence" value="ECO:0007669"/>
    <property type="project" value="UniProtKB-KW"/>
</dbReference>
<keyword evidence="4 8" id="KW-0547">Nucleotide-binding</keyword>
<accession>A0AAE3HHT6</accession>
<dbReference type="RefSeq" id="WP_259054148.1">
    <property type="nucleotide sequence ID" value="NZ_JANUCT010000003.1"/>
</dbReference>
<dbReference type="InterPro" id="IPR025877">
    <property type="entry name" value="MobA-like_NTP_Trfase"/>
</dbReference>
<comment type="cofactor">
    <cofactor evidence="8">
        <name>Mg(2+)</name>
        <dbReference type="ChEBI" id="CHEBI:18420"/>
    </cofactor>
</comment>
<sequence length="203" mass="21789">MAELIQDNVTGLVLAGGRARRMGGIDKGLAQVAGRPMIEWVLDGLRPQTAALLINANRSHATYRAYGHPVIADKLGGYCGPLAGMASGLEACTTDYLATCPCDSPLLPPDLVARLQRDLQAQQAELAVAHNGERLQPVFALLSRELLPSLNAFLANDGRKIDQWYAQHRMATVDFSDRPEAFLNINSADDASALADRLQAASP</sequence>
<protein>
    <recommendedName>
        <fullName evidence="8">Molybdenum cofactor guanylyltransferase</fullName>
        <shortName evidence="8">MoCo guanylyltransferase</shortName>
        <ecNumber evidence="8">2.7.7.77</ecNumber>
    </recommendedName>
    <alternativeName>
        <fullName evidence="8">GTP:molybdopterin guanylyltransferase</fullName>
    </alternativeName>
    <alternativeName>
        <fullName evidence="8">Mo-MPT guanylyltransferase</fullName>
    </alternativeName>
    <alternativeName>
        <fullName evidence="8">Molybdopterin guanylyltransferase</fullName>
    </alternativeName>
    <alternativeName>
        <fullName evidence="8">Molybdopterin-guanine dinucleotide synthase</fullName>
        <shortName evidence="8">MGD synthase</shortName>
    </alternativeName>
</protein>
<keyword evidence="1 8" id="KW-0963">Cytoplasm</keyword>
<comment type="function">
    <text evidence="8">Transfers a GMP moiety from GTP to Mo-molybdopterin (Mo-MPT) cofactor (Moco or molybdenum cofactor) to form Mo-molybdopterin guanine dinucleotide (Mo-MGD) cofactor.</text>
</comment>
<dbReference type="Pfam" id="PF12804">
    <property type="entry name" value="NTP_transf_3"/>
    <property type="match status" value="1"/>
</dbReference>
<dbReference type="InterPro" id="IPR029044">
    <property type="entry name" value="Nucleotide-diphossugar_trans"/>
</dbReference>
<comment type="similarity">
    <text evidence="8">Belongs to the MobA family.</text>
</comment>
<dbReference type="EMBL" id="JANUCT010000003">
    <property type="protein sequence ID" value="MCS3902601.1"/>
    <property type="molecule type" value="Genomic_DNA"/>
</dbReference>
<dbReference type="SUPFAM" id="SSF53448">
    <property type="entry name" value="Nucleotide-diphospho-sugar transferases"/>
    <property type="match status" value="1"/>
</dbReference>
<keyword evidence="6 8" id="KW-0342">GTP-binding</keyword>
<dbReference type="Gene3D" id="3.90.550.10">
    <property type="entry name" value="Spore Coat Polysaccharide Biosynthesis Protein SpsA, Chain A"/>
    <property type="match status" value="1"/>
</dbReference>
<dbReference type="PANTHER" id="PTHR19136">
    <property type="entry name" value="MOLYBDENUM COFACTOR GUANYLYLTRANSFERASE"/>
    <property type="match status" value="1"/>
</dbReference>
<keyword evidence="10" id="KW-0548">Nucleotidyltransferase</keyword>
<comment type="caution">
    <text evidence="10">The sequence shown here is derived from an EMBL/GenBank/DDBJ whole genome shotgun (WGS) entry which is preliminary data.</text>
</comment>
<feature type="binding site" evidence="8">
    <location>
        <begin position="14"/>
        <end position="16"/>
    </location>
    <ligand>
        <name>GTP</name>
        <dbReference type="ChEBI" id="CHEBI:37565"/>
    </ligand>
</feature>
<keyword evidence="3 8" id="KW-0479">Metal-binding</keyword>
<name>A0AAE3HHT6_9GAMM</name>
<evidence type="ECO:0000256" key="2">
    <source>
        <dbReference type="ARBA" id="ARBA00022679"/>
    </source>
</evidence>
<dbReference type="GO" id="GO:0061603">
    <property type="term" value="F:molybdenum cofactor guanylyltransferase activity"/>
    <property type="evidence" value="ECO:0007669"/>
    <property type="project" value="UniProtKB-EC"/>
</dbReference>
<dbReference type="GO" id="GO:0005737">
    <property type="term" value="C:cytoplasm"/>
    <property type="evidence" value="ECO:0007669"/>
    <property type="project" value="UniProtKB-SubCell"/>
</dbReference>
<dbReference type="NCBIfam" id="TIGR02665">
    <property type="entry name" value="molyb_mobA"/>
    <property type="match status" value="1"/>
</dbReference>